<dbReference type="SUPFAM" id="SSF48019">
    <property type="entry name" value="post-AAA+ oligomerization domain-like"/>
    <property type="match status" value="1"/>
</dbReference>
<reference evidence="3" key="1">
    <citation type="submission" date="2013-01" db="EMBL/GenBank/DDBJ databases">
        <title>Draft Genome Sequence of a Mulberry Tree, Morus notabilis C.K. Schneid.</title>
        <authorList>
            <person name="He N."/>
            <person name="Zhao S."/>
        </authorList>
    </citation>
    <scope>NUCLEOTIDE SEQUENCE</scope>
</reference>
<dbReference type="GO" id="GO:0003677">
    <property type="term" value="F:DNA binding"/>
    <property type="evidence" value="ECO:0007669"/>
    <property type="project" value="InterPro"/>
</dbReference>
<dbReference type="InterPro" id="IPR008921">
    <property type="entry name" value="DNA_pol3_clamp-load_cplx_C"/>
</dbReference>
<dbReference type="AlphaFoldDB" id="W9RDG8"/>
<dbReference type="GO" id="GO:0006281">
    <property type="term" value="P:DNA repair"/>
    <property type="evidence" value="ECO:0007669"/>
    <property type="project" value="TreeGrafter"/>
</dbReference>
<dbReference type="GO" id="GO:0005634">
    <property type="term" value="C:nucleus"/>
    <property type="evidence" value="ECO:0007669"/>
    <property type="project" value="TreeGrafter"/>
</dbReference>
<dbReference type="eggNOG" id="KOG2035">
    <property type="taxonomic scope" value="Eukaryota"/>
</dbReference>
<dbReference type="Proteomes" id="UP000030645">
    <property type="component" value="Unassembled WGS sequence"/>
</dbReference>
<dbReference type="InterPro" id="IPR027417">
    <property type="entry name" value="P-loop_NTPase"/>
</dbReference>
<dbReference type="Gene3D" id="1.10.8.60">
    <property type="match status" value="1"/>
</dbReference>
<dbReference type="GO" id="GO:0003689">
    <property type="term" value="F:DNA clamp loader activity"/>
    <property type="evidence" value="ECO:0007669"/>
    <property type="project" value="TreeGrafter"/>
</dbReference>
<feature type="compositionally biased region" description="Polar residues" evidence="1">
    <location>
        <begin position="192"/>
        <end position="207"/>
    </location>
</feature>
<evidence type="ECO:0000313" key="2">
    <source>
        <dbReference type="EMBL" id="EXB70670.1"/>
    </source>
</evidence>
<dbReference type="Gene3D" id="3.40.50.300">
    <property type="entry name" value="P-loop containing nucleotide triphosphate hydrolases"/>
    <property type="match status" value="1"/>
</dbReference>
<gene>
    <name evidence="2" type="ORF">L484_023856</name>
</gene>
<dbReference type="OrthoDB" id="761538at2759"/>
<dbReference type="FunFam" id="1.10.8.60:FF:000030">
    <property type="entry name" value="replication factor C subunit 3"/>
    <property type="match status" value="1"/>
</dbReference>
<sequence>MPSPSSIPRSSSASASAPNLSNIGRRLPHGLQRPSGLAPPVAKPANKNRPNRLVRTLLTKKILRKRTNNGTNLLDTNLLDFSTKAGVIATANSRTNTLDIISLHEQKFQNGILCNKDCSPYYRGLLSRPALSPYSPERTESHIAPSNTTTAFTKASFASSIMVKIQGFTGACLAFRSKKEDHNHDHKATPSAGLTNSTTANRVTSTGASSSSSYYSAFPSPSPAPPLLASDMIITEEALAKEKKSVAGITDERGTNSEKKPLRESRVSAGLAHDEAMSLPDQQIISPLEKFGHADQKDILIDDRDRKLMDGEREFLWADKYRPKALEDFICNRSKAIQLQALERKGHCGHFIFEGAPGVGKRTMIWAMIREAFGPDSVKGEVEGLGVTVLVKESPRLVEVNLSDLKGHEKHVIFELIKETSDLKASNRSALPCNPSENCRAIIFYGVDKLSTDAILYVKWLLERYTVCSKIFFCCTDLSKLQAIKDICTVVQLLPPSRTEIIEVLNFIAEKEGIELPHQLAEKITDTSKNNLRQAIRSLEATWLKHYPFTEDQEVLTGWEDDIANIAKNMVHEQSPKLLYIIRGKLKSLKEHDVPSEFIFQSLVEELKKHLHDLLKRRVHNLYVEYSMKDDQILFESTDKAIAQQRKNDVQQQFMRIEEFIAKFMSCYKAESAKLEQQTGSSDHNNEA</sequence>
<dbReference type="GO" id="GO:0005663">
    <property type="term" value="C:DNA replication factor C complex"/>
    <property type="evidence" value="ECO:0007669"/>
    <property type="project" value="TreeGrafter"/>
</dbReference>
<name>W9RDG8_9ROSA</name>
<dbReference type="PANTHER" id="PTHR11669:SF52">
    <property type="entry name" value="OS10G0574500 PROTEIN"/>
    <property type="match status" value="1"/>
</dbReference>
<keyword evidence="3" id="KW-1185">Reference proteome</keyword>
<organism evidence="2 3">
    <name type="scientific">Morus notabilis</name>
    <dbReference type="NCBI Taxonomy" id="981085"/>
    <lineage>
        <taxon>Eukaryota</taxon>
        <taxon>Viridiplantae</taxon>
        <taxon>Streptophyta</taxon>
        <taxon>Embryophyta</taxon>
        <taxon>Tracheophyta</taxon>
        <taxon>Spermatophyta</taxon>
        <taxon>Magnoliopsida</taxon>
        <taxon>eudicotyledons</taxon>
        <taxon>Gunneridae</taxon>
        <taxon>Pentapetalae</taxon>
        <taxon>rosids</taxon>
        <taxon>fabids</taxon>
        <taxon>Rosales</taxon>
        <taxon>Moraceae</taxon>
        <taxon>Moreae</taxon>
        <taxon>Morus</taxon>
    </lineage>
</organism>
<evidence type="ECO:0000256" key="1">
    <source>
        <dbReference type="SAM" id="MobiDB-lite"/>
    </source>
</evidence>
<dbReference type="STRING" id="981085.W9RDG8"/>
<feature type="region of interest" description="Disordered" evidence="1">
    <location>
        <begin position="1"/>
        <end position="51"/>
    </location>
</feature>
<dbReference type="SUPFAM" id="SSF52540">
    <property type="entry name" value="P-loop containing nucleoside triphosphate hydrolases"/>
    <property type="match status" value="1"/>
</dbReference>
<dbReference type="EMBL" id="KE344611">
    <property type="protein sequence ID" value="EXB70670.1"/>
    <property type="molecule type" value="Genomic_DNA"/>
</dbReference>
<dbReference type="KEGG" id="mnt:21406609"/>
<feature type="compositionally biased region" description="Low complexity" evidence="1">
    <location>
        <begin position="208"/>
        <end position="217"/>
    </location>
</feature>
<proteinExistence type="predicted"/>
<evidence type="ECO:0008006" key="4">
    <source>
        <dbReference type="Google" id="ProtNLM"/>
    </source>
</evidence>
<dbReference type="GO" id="GO:0006261">
    <property type="term" value="P:DNA-templated DNA replication"/>
    <property type="evidence" value="ECO:0007669"/>
    <property type="project" value="TreeGrafter"/>
</dbReference>
<dbReference type="InterPro" id="IPR050238">
    <property type="entry name" value="DNA_Rep/Repair_Clamp_Loader"/>
</dbReference>
<accession>W9RDG8</accession>
<feature type="compositionally biased region" description="Low complexity" evidence="1">
    <location>
        <begin position="1"/>
        <end position="18"/>
    </location>
</feature>
<evidence type="ECO:0000313" key="3">
    <source>
        <dbReference type="Proteomes" id="UP000030645"/>
    </source>
</evidence>
<protein>
    <recommendedName>
        <fullName evidence="4">Replication factor C subunit 3</fullName>
    </recommendedName>
</protein>
<dbReference type="Gene3D" id="1.20.272.10">
    <property type="match status" value="1"/>
</dbReference>
<feature type="region of interest" description="Disordered" evidence="1">
    <location>
        <begin position="244"/>
        <end position="265"/>
    </location>
</feature>
<dbReference type="Pfam" id="PF21960">
    <property type="entry name" value="RCF1-5-like_lid"/>
    <property type="match status" value="1"/>
</dbReference>
<feature type="region of interest" description="Disordered" evidence="1">
    <location>
        <begin position="180"/>
        <end position="217"/>
    </location>
</feature>
<dbReference type="PANTHER" id="PTHR11669">
    <property type="entry name" value="REPLICATION FACTOR C / DNA POLYMERASE III GAMMA-TAU SUBUNIT"/>
    <property type="match status" value="1"/>
</dbReference>